<protein>
    <submittedName>
        <fullName evidence="3">PQQ-binding-like beta-propeller repeat protein</fullName>
    </submittedName>
</protein>
<reference evidence="3 4" key="1">
    <citation type="journal article" date="2014" name="Int. J. Syst. Evol. Microbiol.">
        <title>Complete genome sequence of Corynebacterium casei LMG S-19264T (=DSM 44701T), isolated from a smear-ripened cheese.</title>
        <authorList>
            <consortium name="US DOE Joint Genome Institute (JGI-PGF)"/>
            <person name="Walter F."/>
            <person name="Albersmeier A."/>
            <person name="Kalinowski J."/>
            <person name="Ruckert C."/>
        </authorList>
    </citation>
    <scope>NUCLEOTIDE SEQUENCE [LARGE SCALE GENOMIC DNA]</scope>
    <source>
        <strain evidence="3 4">CGMCC 4.7215</strain>
    </source>
</reference>
<feature type="domain" description="Pyrrolo-quinoline quinone repeat" evidence="2">
    <location>
        <begin position="273"/>
        <end position="363"/>
    </location>
</feature>
<name>A0ABD5XB04_9EURY</name>
<accession>A0ABD5XB04</accession>
<feature type="compositionally biased region" description="Acidic residues" evidence="1">
    <location>
        <begin position="361"/>
        <end position="385"/>
    </location>
</feature>
<feature type="domain" description="Pyrrolo-quinoline quinone repeat" evidence="2">
    <location>
        <begin position="1025"/>
        <end position="1114"/>
    </location>
</feature>
<feature type="domain" description="Pyrrolo-quinoline quinone repeat" evidence="2">
    <location>
        <begin position="1174"/>
        <end position="1274"/>
    </location>
</feature>
<dbReference type="EMBL" id="JBHSZQ010000052">
    <property type="protein sequence ID" value="MFC7127749.1"/>
    <property type="molecule type" value="Genomic_DNA"/>
</dbReference>
<dbReference type="SUPFAM" id="SSF50998">
    <property type="entry name" value="Quinoprotein alcohol dehydrogenase-like"/>
    <property type="match status" value="9"/>
</dbReference>
<feature type="domain" description="Pyrrolo-quinoline quinone repeat" evidence="2">
    <location>
        <begin position="607"/>
        <end position="719"/>
    </location>
</feature>
<feature type="compositionally biased region" description="Basic and acidic residues" evidence="1">
    <location>
        <begin position="392"/>
        <end position="401"/>
    </location>
</feature>
<dbReference type="Gene3D" id="2.40.10.480">
    <property type="match status" value="1"/>
</dbReference>
<feature type="compositionally biased region" description="Acidic residues" evidence="1">
    <location>
        <begin position="1486"/>
        <end position="1500"/>
    </location>
</feature>
<feature type="compositionally biased region" description="Basic and acidic residues" evidence="1">
    <location>
        <begin position="7"/>
        <end position="23"/>
    </location>
</feature>
<feature type="region of interest" description="Disordered" evidence="1">
    <location>
        <begin position="1"/>
        <end position="38"/>
    </location>
</feature>
<dbReference type="InterPro" id="IPR018391">
    <property type="entry name" value="PQQ_b-propeller_rpt"/>
</dbReference>
<feature type="domain" description="Pyrrolo-quinoline quinone repeat" evidence="2">
    <location>
        <begin position="1356"/>
        <end position="1472"/>
    </location>
</feature>
<feature type="compositionally biased region" description="Acidic residues" evidence="1">
    <location>
        <begin position="741"/>
        <end position="768"/>
    </location>
</feature>
<feature type="region of interest" description="Disordered" evidence="1">
    <location>
        <begin position="732"/>
        <end position="768"/>
    </location>
</feature>
<dbReference type="InterPro" id="IPR002372">
    <property type="entry name" value="PQQ_rpt_dom"/>
</dbReference>
<feature type="region of interest" description="Disordered" evidence="1">
    <location>
        <begin position="1136"/>
        <end position="1166"/>
    </location>
</feature>
<dbReference type="InterPro" id="IPR015943">
    <property type="entry name" value="WD40/YVTN_repeat-like_dom_sf"/>
</dbReference>
<dbReference type="InterPro" id="IPR011047">
    <property type="entry name" value="Quinoprotein_ADH-like_sf"/>
</dbReference>
<proteinExistence type="predicted"/>
<dbReference type="PANTHER" id="PTHR34512">
    <property type="entry name" value="CELL SURFACE PROTEIN"/>
    <property type="match status" value="1"/>
</dbReference>
<organism evidence="3 4">
    <name type="scientific">Halovenus rubra</name>
    <dbReference type="NCBI Taxonomy" id="869890"/>
    <lineage>
        <taxon>Archaea</taxon>
        <taxon>Methanobacteriati</taxon>
        <taxon>Methanobacteriota</taxon>
        <taxon>Stenosarchaea group</taxon>
        <taxon>Halobacteria</taxon>
        <taxon>Halobacteriales</taxon>
        <taxon>Haloarculaceae</taxon>
        <taxon>Halovenus</taxon>
    </lineage>
</organism>
<feature type="domain" description="Pyrrolo-quinoline quinone repeat" evidence="2">
    <location>
        <begin position="894"/>
        <end position="1023"/>
    </location>
</feature>
<sequence>MISENTSVEHEDSDAKKHHEWDTLRGGMDRTGSAGDAPTEAVRAAWTYEGDRGLDSAPAVDGTTAYIGDSSEVAAIDIESGDRLWSFEADDTIGGNPVVADGTVYVGSYDQHFYAIDADTGMEEWAFEPTGSGFSIVVSTATVVGDKVYVGCNDGNVYAIDTESGEERWSFATDDKITSSPAVVDGIVYVASQDTTLYAINAETGVREWEYEAGGRVSIESSPAVADGTVYLAGSGRLYAVDAETGQKQWSFDCSSGKKTPVVGDNRVYLAGQGELHAVDTASGEEVWQAEFEYDLDLSPVYADGTLYQPHYDTLVALDPENGDKQWTFETGDSIQAAPAVTYGALFLTSQDRNLYALTEDGEPVDVPEAAIDDSDDDGEIDVSEEPGWSTDRGDLARTGHSEGVGPTEQVEARWSYEPEDTKQGIAALDGTVYLTDESGVLVAIDQETGAPEWEFEAGRGIPCAPSVTDGTVYVGSRDEHLYAVDAESGEEQWSVEATGSFATFGSPPTVADGVVYASCEDGTLYAVDADSGSVEWTFERRSDFTCSPAVVNGMAIAGAGNTLYAVDIESGEMRWQFESGGIGDIDSSPAVVGDTLYFGGTEKEFHALSVEQGMEQWTVELDDSVNSAVAVVNGTVYAGADDATLYAFDAATGDEEWAVPVDNAMRSAPAVADGIVYATSGSQIQAHDADNGRELFSFEHTGDLSLSPVVANGTLYAGGYEFNAFGEYRPDAVPSQDAKDTDEDAEAAAEDADEADDAAEDVTTPDEVEGWATLRGTVDRTGSAGDAPTEAVRAAWTYEGDRGLDSAPAVDGTTAYIGDSSEVAAVDIESGDRLWSFEADDTIGGNPVVADGTVYAGSYDQHFYAIDADTGMEEWAFEPTGSGFNYVKSTATVVGDKVYVGCSDGNVYAIDTDSGEEWWSFATDDKIMGSPAVVDGIVYVASQDTTLYAINAETGVREWEYETGGRVSVESSATVADGTVYLAGSGQQLCAVDAETGQEQWSFDCSSGKKTPVVGDNRVYLAGQGELHAVDTVSGEEVWQVEFEYDLDLSPVYADGTLYQPHHDTLVALDPETGDQQWTFETGDSIQAAPAVTYGALFLTSQDRNLYALTEDGAPVDVPEAAIDDSDDDDAIDVSEEPGWSTDRGTLARTGAISGSGPTEEPTSRWEYETDDRKQGIAALNGTLYVTSEDSTLTALEPSTGAAKWEFEAGRGIPCAPSVTDETVYVGSRDEHLYAVDAESGEEQWSVEATGSFATFGSPPTVADGVVYAPCEDGTLYAVDTDSGSIEWTFERRSDFTCSPAVVNGMAIAGAGNTLYAVDIESGEMRWQFESGGIGDIESSPAVVGDSIYFGGTEKELHALSVEQGMEQWTVELDDSVKGPVAVVDGTVYAGTDDATLYALEAESGDEEWAVPVDDAMRSGPAVSDGIVYATAGTQIQAHDADNGRELFSVEQYGDLDLSPVVADGTLYTGGYGFNAYGDLDDAGNESATDEAATDDAADDTAATADSGSVSSDHEPDTNFAASAADDTEDPNDDQLKEAILGVLCDEWQRFNRDVRLGFDQITDRVSEVLPGGTEGLVKHNVQRLAEDGYVELGPTGETVFLRARGVGKYQNLSDERVVPDADIIEVLDPLYEQARHHPDHPGMGREELLEEVYLDEDKLDRTIWFLQDVGMDLGGIILNGAGYIDVVAQGSSPWWISVNINKFGKDLYEELS</sequence>
<evidence type="ECO:0000313" key="3">
    <source>
        <dbReference type="EMBL" id="MFC7127749.1"/>
    </source>
</evidence>
<comment type="caution">
    <text evidence="3">The sequence shown here is derived from an EMBL/GenBank/DDBJ whole genome shotgun (WGS) entry which is preliminary data.</text>
</comment>
<feature type="region of interest" description="Disordered" evidence="1">
    <location>
        <begin position="1486"/>
        <end position="1533"/>
    </location>
</feature>
<evidence type="ECO:0000259" key="2">
    <source>
        <dbReference type="Pfam" id="PF13360"/>
    </source>
</evidence>
<dbReference type="RefSeq" id="WP_267636794.1">
    <property type="nucleotide sequence ID" value="NZ_JAODIY010000006.1"/>
</dbReference>
<dbReference type="Gene3D" id="2.130.10.10">
    <property type="entry name" value="YVTN repeat-like/Quinoprotein amine dehydrogenase"/>
    <property type="match status" value="8"/>
</dbReference>
<dbReference type="Proteomes" id="UP001596414">
    <property type="component" value="Unassembled WGS sequence"/>
</dbReference>
<evidence type="ECO:0000313" key="4">
    <source>
        <dbReference type="Proteomes" id="UP001596414"/>
    </source>
</evidence>
<feature type="domain" description="Pyrrolo-quinoline quinone repeat" evidence="2">
    <location>
        <begin position="142"/>
        <end position="272"/>
    </location>
</feature>
<dbReference type="Pfam" id="PF13360">
    <property type="entry name" value="PQQ_2"/>
    <property type="match status" value="8"/>
</dbReference>
<evidence type="ECO:0000256" key="1">
    <source>
        <dbReference type="SAM" id="MobiDB-lite"/>
    </source>
</evidence>
<gene>
    <name evidence="3" type="ORF">ACFQJ7_17285</name>
</gene>
<dbReference type="SMART" id="SM00564">
    <property type="entry name" value="PQQ"/>
    <property type="match status" value="30"/>
</dbReference>
<feature type="region of interest" description="Disordered" evidence="1">
    <location>
        <begin position="361"/>
        <end position="408"/>
    </location>
</feature>
<dbReference type="PANTHER" id="PTHR34512:SF30">
    <property type="entry name" value="OUTER MEMBRANE PROTEIN ASSEMBLY FACTOR BAMB"/>
    <property type="match status" value="1"/>
</dbReference>
<feature type="domain" description="Pyrrolo-quinoline quinone repeat" evidence="2">
    <location>
        <begin position="415"/>
        <end position="508"/>
    </location>
</feature>